<keyword evidence="6" id="KW-0325">Glycoprotein</keyword>
<dbReference type="InterPro" id="IPR003961">
    <property type="entry name" value="FN3_dom"/>
</dbReference>
<evidence type="ECO:0000256" key="2">
    <source>
        <dbReference type="ARBA" id="ARBA00022692"/>
    </source>
</evidence>
<keyword evidence="3" id="KW-1133">Transmembrane helix</keyword>
<reference evidence="8 9" key="1">
    <citation type="submission" date="2017-06" db="EMBL/GenBank/DDBJ databases">
        <title>Aedes aegypti genome working group (AGWG) sequencing and assembly.</title>
        <authorList>
            <consortium name="Aedes aegypti Genome Working Group (AGWG)"/>
            <person name="Matthews B.J."/>
        </authorList>
    </citation>
    <scope>NUCLEOTIDE SEQUENCE [LARGE SCALE GENOMIC DNA]</scope>
    <source>
        <strain evidence="8 9">LVP_AGWG</strain>
    </source>
</reference>
<dbReference type="GO" id="GO:0004896">
    <property type="term" value="F:cytokine receptor activity"/>
    <property type="evidence" value="ECO:0007669"/>
    <property type="project" value="TreeGrafter"/>
</dbReference>
<dbReference type="EnsemblMetazoa" id="AAEL021602-RA">
    <property type="protein sequence ID" value="AAEL021602-PA"/>
    <property type="gene ID" value="AAEL021602"/>
</dbReference>
<dbReference type="PROSITE" id="PS50853">
    <property type="entry name" value="FN3"/>
    <property type="match status" value="2"/>
</dbReference>
<evidence type="ECO:0000256" key="1">
    <source>
        <dbReference type="ARBA" id="ARBA00004479"/>
    </source>
</evidence>
<dbReference type="InParanoid" id="A0A6I8U2X2"/>
<evidence type="ECO:0000256" key="5">
    <source>
        <dbReference type="ARBA" id="ARBA00023170"/>
    </source>
</evidence>
<feature type="domain" description="Fibronectin type-III" evidence="7">
    <location>
        <begin position="528"/>
        <end position="622"/>
    </location>
</feature>
<gene>
    <name evidence="8" type="primary">5575163</name>
</gene>
<keyword evidence="5" id="KW-0675">Receptor</keyword>
<evidence type="ECO:0000256" key="6">
    <source>
        <dbReference type="ARBA" id="ARBA00023180"/>
    </source>
</evidence>
<dbReference type="InterPro" id="IPR013783">
    <property type="entry name" value="Ig-like_fold"/>
</dbReference>
<evidence type="ECO:0000313" key="9">
    <source>
        <dbReference type="Proteomes" id="UP000008820"/>
    </source>
</evidence>
<dbReference type="Proteomes" id="UP000008820">
    <property type="component" value="Chromosome 2"/>
</dbReference>
<evidence type="ECO:0000256" key="3">
    <source>
        <dbReference type="ARBA" id="ARBA00022989"/>
    </source>
</evidence>
<evidence type="ECO:0000256" key="4">
    <source>
        <dbReference type="ARBA" id="ARBA00023136"/>
    </source>
</evidence>
<dbReference type="Gene3D" id="2.60.40.10">
    <property type="entry name" value="Immunoglobulins"/>
    <property type="match status" value="4"/>
</dbReference>
<dbReference type="SMART" id="SM00060">
    <property type="entry name" value="FN3"/>
    <property type="match status" value="3"/>
</dbReference>
<dbReference type="InterPro" id="IPR036116">
    <property type="entry name" value="FN3_sf"/>
</dbReference>
<dbReference type="Pfam" id="PF00041">
    <property type="entry name" value="fn3"/>
    <property type="match status" value="1"/>
</dbReference>
<dbReference type="PANTHER" id="PTHR23037:SF44">
    <property type="entry name" value="LEPTIN RECEPTOR"/>
    <property type="match status" value="1"/>
</dbReference>
<accession>A0A6I8U2X2</accession>
<keyword evidence="4" id="KW-0472">Membrane</keyword>
<name>A0A6I8U2X2_AEDAE</name>
<reference evidence="8" key="2">
    <citation type="submission" date="2020-05" db="UniProtKB">
        <authorList>
            <consortium name="EnsemblMetazoa"/>
        </authorList>
    </citation>
    <scope>IDENTIFICATION</scope>
    <source>
        <strain evidence="8">LVP_AGWG</strain>
    </source>
</reference>
<dbReference type="OrthoDB" id="6381660at2759"/>
<dbReference type="CDD" id="cd00063">
    <property type="entry name" value="FN3"/>
    <property type="match status" value="2"/>
</dbReference>
<feature type="domain" description="Fibronectin type-III" evidence="7">
    <location>
        <begin position="225"/>
        <end position="330"/>
    </location>
</feature>
<comment type="subcellular location">
    <subcellularLocation>
        <location evidence="1">Membrane</location>
        <topology evidence="1">Single-pass type I membrane protein</topology>
    </subcellularLocation>
</comment>
<dbReference type="PANTHER" id="PTHR23037">
    <property type="entry name" value="CYTOKINE RECEPTOR"/>
    <property type="match status" value="1"/>
</dbReference>
<sequence length="837" mass="96424">MLAVWFVMVFLFRLVKADERPTGYLFYTSDVINLDLNQTSYIVGCTVNSTGGVGTDMNIQNLMILDARRNPYLTEIVNDTTIIHKVDLRNGDESTLCGVRSYICRLNRSLIAMRSIYVARPPPAIKPADFKCISYNRKRLVCQFQRDNSCGLYTEYNLFMIRLSSHSVCNLTDNGTMLSFDSSSDTCVFSSGHRTLTFRIEGTNKIGKTESTHLVDHFDIVRPEEPSDLQVSFLDVTSVNLTWSMSFLLYNLNRSFEVEFHLITKHGVLQIFVDLSLSKDKEIMHHFKDLYAFTSYELRMRVRVIPKSERNFEEDYWSEWSSIEFQTKACKPYEAPRILPGAYSFKERRENLVTIEVFWEQVPEHRYNGPGFGYGIYALSQSGHKLSTNCSNNGVATFQKVKVDEQYIVYLYSYNEEGRSDDTNIIHIYPHKSKYQPKIKRMLYNESYQLQWFPVDERAHLSNYTIMYCSYSTTGTCHGSIQFDSLPSDATSYVLNVTKPLTFALAANYHTYSSELTWPLCTISPATSISQISFKLTDITEQSFTLRLQLSCMDQSLIDRYDVRYWPTLKRDAMRNQTFRPYDTVIPIENLIIDTEYEVIVTAYDDRGNTFEASSSVRTKDKDILMQLALFLLFGMLVMGFITTTATRKVKKIMNIKVEIPSGLLGIYETPIQVNSFQEESEFQSISEGLELEELSNGENHQFVKKQNHCFPSNWEQSNQSPSQLPFDGIPVQVNTVQKKCRPENFINAIEMEELSPSEEKPFLKVKSILKKPEQICPPNHSEKPKPTVQIVTGDNYIKPSQMPCMMDPTEVMPPIIRENSPSGYVDVKLMRNQHRV</sequence>
<keyword evidence="9" id="KW-1185">Reference proteome</keyword>
<dbReference type="AlphaFoldDB" id="A0A6I8U2X2"/>
<proteinExistence type="predicted"/>
<evidence type="ECO:0000313" key="8">
    <source>
        <dbReference type="EnsemblMetazoa" id="AAEL021602-PA"/>
    </source>
</evidence>
<keyword evidence="2" id="KW-0812">Transmembrane</keyword>
<evidence type="ECO:0000259" key="7">
    <source>
        <dbReference type="PROSITE" id="PS50853"/>
    </source>
</evidence>
<dbReference type="SUPFAM" id="SSF49265">
    <property type="entry name" value="Fibronectin type III"/>
    <property type="match status" value="3"/>
</dbReference>
<protein>
    <recommendedName>
        <fullName evidence="7">Fibronectin type-III domain-containing protein</fullName>
    </recommendedName>
</protein>
<dbReference type="GO" id="GO:0009897">
    <property type="term" value="C:external side of plasma membrane"/>
    <property type="evidence" value="ECO:0007669"/>
    <property type="project" value="TreeGrafter"/>
</dbReference>
<organism evidence="8 9">
    <name type="scientific">Aedes aegypti</name>
    <name type="common">Yellowfever mosquito</name>
    <name type="synonym">Culex aegypti</name>
    <dbReference type="NCBI Taxonomy" id="7159"/>
    <lineage>
        <taxon>Eukaryota</taxon>
        <taxon>Metazoa</taxon>
        <taxon>Ecdysozoa</taxon>
        <taxon>Arthropoda</taxon>
        <taxon>Hexapoda</taxon>
        <taxon>Insecta</taxon>
        <taxon>Pterygota</taxon>
        <taxon>Neoptera</taxon>
        <taxon>Endopterygota</taxon>
        <taxon>Diptera</taxon>
        <taxon>Nematocera</taxon>
        <taxon>Culicoidea</taxon>
        <taxon>Culicidae</taxon>
        <taxon>Culicinae</taxon>
        <taxon>Aedini</taxon>
        <taxon>Aedes</taxon>
        <taxon>Stegomyia</taxon>
    </lineage>
</organism>